<evidence type="ECO:0000313" key="3">
    <source>
        <dbReference type="EMBL" id="SDK37985.1"/>
    </source>
</evidence>
<comment type="similarity">
    <text evidence="1">Belongs to the short-chain dehydrogenases/reductases (SDR) family.</text>
</comment>
<dbReference type="PANTHER" id="PTHR24321:SF8">
    <property type="entry name" value="ESTRADIOL 17-BETA-DEHYDROGENASE 8-RELATED"/>
    <property type="match status" value="1"/>
</dbReference>
<proteinExistence type="inferred from homology"/>
<dbReference type="InterPro" id="IPR036291">
    <property type="entry name" value="NAD(P)-bd_dom_sf"/>
</dbReference>
<gene>
    <name evidence="3" type="ORF">SAMN05421874_107136</name>
</gene>
<evidence type="ECO:0000313" key="4">
    <source>
        <dbReference type="Proteomes" id="UP000198683"/>
    </source>
</evidence>
<dbReference type="PRINTS" id="PR00081">
    <property type="entry name" value="GDHRDH"/>
</dbReference>
<dbReference type="Pfam" id="PF00106">
    <property type="entry name" value="adh_short"/>
    <property type="match status" value="1"/>
</dbReference>
<dbReference type="GO" id="GO:0016491">
    <property type="term" value="F:oxidoreductase activity"/>
    <property type="evidence" value="ECO:0007669"/>
    <property type="project" value="UniProtKB-KW"/>
</dbReference>
<protein>
    <recommendedName>
        <fullName evidence="5">Enoyl-(Acyl carrier protein) reductase</fullName>
    </recommendedName>
</protein>
<accession>A0A1G9BGL3</accession>
<dbReference type="PANTHER" id="PTHR24321">
    <property type="entry name" value="DEHYDROGENASES, SHORT CHAIN"/>
    <property type="match status" value="1"/>
</dbReference>
<dbReference type="CDD" id="cd05233">
    <property type="entry name" value="SDR_c"/>
    <property type="match status" value="1"/>
</dbReference>
<keyword evidence="2" id="KW-0560">Oxidoreductase</keyword>
<dbReference type="RefSeq" id="WP_425413437.1">
    <property type="nucleotide sequence ID" value="NZ_FNFB01000007.1"/>
</dbReference>
<dbReference type="Gene3D" id="3.40.50.720">
    <property type="entry name" value="NAD(P)-binding Rossmann-like Domain"/>
    <property type="match status" value="1"/>
</dbReference>
<dbReference type="EMBL" id="FNFB01000007">
    <property type="protein sequence ID" value="SDK37985.1"/>
    <property type="molecule type" value="Genomic_DNA"/>
</dbReference>
<reference evidence="3 4" key="1">
    <citation type="submission" date="2016-10" db="EMBL/GenBank/DDBJ databases">
        <authorList>
            <person name="de Groot N.N."/>
        </authorList>
    </citation>
    <scope>NUCLEOTIDE SEQUENCE [LARGE SCALE GENOMIC DNA]</scope>
    <source>
        <strain evidence="3 4">CGMCC 4.5681</strain>
    </source>
</reference>
<organism evidence="3 4">
    <name type="scientific">Nonomuraea maritima</name>
    <dbReference type="NCBI Taxonomy" id="683260"/>
    <lineage>
        <taxon>Bacteria</taxon>
        <taxon>Bacillati</taxon>
        <taxon>Actinomycetota</taxon>
        <taxon>Actinomycetes</taxon>
        <taxon>Streptosporangiales</taxon>
        <taxon>Streptosporangiaceae</taxon>
        <taxon>Nonomuraea</taxon>
    </lineage>
</organism>
<dbReference type="STRING" id="683260.SAMN05421874_107136"/>
<dbReference type="SUPFAM" id="SSF51735">
    <property type="entry name" value="NAD(P)-binding Rossmann-fold domains"/>
    <property type="match status" value="1"/>
</dbReference>
<dbReference type="AlphaFoldDB" id="A0A1G9BGL3"/>
<evidence type="ECO:0000256" key="1">
    <source>
        <dbReference type="ARBA" id="ARBA00006484"/>
    </source>
</evidence>
<evidence type="ECO:0000256" key="2">
    <source>
        <dbReference type="ARBA" id="ARBA00023002"/>
    </source>
</evidence>
<sequence length="97" mass="10291">MWEDVQNTNVRGVYLAIRYEVPYMLEAGRGVIICTASGSRRPQGGAYTASKQAIKGIVDAAALDYGPQGIRLNAIAPGTTDTALVRPPGLPDGFPSR</sequence>
<evidence type="ECO:0008006" key="5">
    <source>
        <dbReference type="Google" id="ProtNLM"/>
    </source>
</evidence>
<name>A0A1G9BGL3_9ACTN</name>
<keyword evidence="4" id="KW-1185">Reference proteome</keyword>
<dbReference type="InterPro" id="IPR002347">
    <property type="entry name" value="SDR_fam"/>
</dbReference>
<dbReference type="Proteomes" id="UP000198683">
    <property type="component" value="Unassembled WGS sequence"/>
</dbReference>